<evidence type="ECO:0000313" key="1">
    <source>
        <dbReference type="EMBL" id="QCX39798.1"/>
    </source>
</evidence>
<protein>
    <submittedName>
        <fullName evidence="1">DUF3037 domain-containing protein</fullName>
    </submittedName>
</protein>
<name>A0A5B7TU93_9FLAO</name>
<organism evidence="1 2">
    <name type="scientific">Aureibaculum algae</name>
    <dbReference type="NCBI Taxonomy" id="2584122"/>
    <lineage>
        <taxon>Bacteria</taxon>
        <taxon>Pseudomonadati</taxon>
        <taxon>Bacteroidota</taxon>
        <taxon>Flavobacteriia</taxon>
        <taxon>Flavobacteriales</taxon>
        <taxon>Flavobacteriaceae</taxon>
        <taxon>Aureibaculum</taxon>
    </lineage>
</organism>
<dbReference type="OrthoDB" id="9803207at2"/>
<gene>
    <name evidence="1" type="ORF">FF125_15625</name>
</gene>
<dbReference type="Proteomes" id="UP000306229">
    <property type="component" value="Chromosome"/>
</dbReference>
<dbReference type="InterPro" id="IPR021398">
    <property type="entry name" value="DUF3037"/>
</dbReference>
<dbReference type="EMBL" id="CP040749">
    <property type="protein sequence ID" value="QCX39798.1"/>
    <property type="molecule type" value="Genomic_DNA"/>
</dbReference>
<dbReference type="AlphaFoldDB" id="A0A5B7TU93"/>
<accession>A0A5B7TU93</accession>
<dbReference type="Pfam" id="PF11236">
    <property type="entry name" value="DUF3037"/>
    <property type="match status" value="1"/>
</dbReference>
<dbReference type="KEGG" id="fbe:FF125_15625"/>
<reference evidence="1 2" key="1">
    <citation type="submission" date="2019-05" db="EMBL/GenBank/DDBJ databases">
        <title>Algicella ahnfeltiae gen. nov., sp. nov., a novel marine bacterium of the family Flavobacteriaceae isolated from a red alga.</title>
        <authorList>
            <person name="Nedashkovskaya O.I."/>
            <person name="Kukhlevskiy A.D."/>
            <person name="Kim S.-G."/>
            <person name="Zhukova N.V."/>
            <person name="Mikhailov V.V."/>
        </authorList>
    </citation>
    <scope>NUCLEOTIDE SEQUENCE [LARGE SCALE GENOMIC DNA]</scope>
    <source>
        <strain evidence="1 2">10Alg115</strain>
    </source>
</reference>
<sequence length="127" mass="14614">MQDRVTFEYAIIRVVPRVEREEFFNVGVILFSKRKKFLGIKYKVNQELLKVFSPETELEVLNEYLHAWKLICDGASAGGPIGKLELSDRFRWLAACRSTIIQSSNTHSGLCSNPEEALDDIFKKYVL</sequence>
<proteinExistence type="predicted"/>
<keyword evidence="2" id="KW-1185">Reference proteome</keyword>
<evidence type="ECO:0000313" key="2">
    <source>
        <dbReference type="Proteomes" id="UP000306229"/>
    </source>
</evidence>
<dbReference type="RefSeq" id="WP_138950648.1">
    <property type="nucleotide sequence ID" value="NZ_CP040749.1"/>
</dbReference>